<dbReference type="InterPro" id="IPR017871">
    <property type="entry name" value="ABC_transporter-like_CS"/>
</dbReference>
<dbReference type="FunFam" id="3.40.50.300:FF:001320">
    <property type="entry name" value="Heme ABC transporter ATP-binding protein"/>
    <property type="match status" value="1"/>
</dbReference>
<comment type="caution">
    <text evidence="8">The sequence shown here is derived from an EMBL/GenBank/DDBJ whole genome shotgun (WGS) entry which is preliminary data.</text>
</comment>
<keyword evidence="2" id="KW-0677">Repeat</keyword>
<feature type="domain" description="ABC transporter" evidence="7">
    <location>
        <begin position="5"/>
        <end position="233"/>
    </location>
</feature>
<dbReference type="PROSITE" id="PS50893">
    <property type="entry name" value="ABC_TRANSPORTER_2"/>
    <property type="match status" value="2"/>
</dbReference>
<protein>
    <submittedName>
        <fullName evidence="8">ABC transporter</fullName>
    </submittedName>
</protein>
<name>A0A0R3MF79_9BRAD</name>
<dbReference type="CDD" id="cd03221">
    <property type="entry name" value="ABCF_EF-3"/>
    <property type="match status" value="1"/>
</dbReference>
<gene>
    <name evidence="8" type="ORF">CQ13_10050</name>
</gene>
<dbReference type="InterPro" id="IPR027417">
    <property type="entry name" value="P-loop_NTPase"/>
</dbReference>
<keyword evidence="3" id="KW-0547">Nucleotide-binding</keyword>
<sequence length="525" mass="56655">MPAFLVLDSISLATPDGRPLFDGLTLAIGRERTGLVGRNGCGKSSLLRLIAGEIEPAGGSLQRIGSIGMLAQLTDERLTTDEALGVAGGLARLRRLERGEGSLDDATEADWTLEARILAALVEAGLPSLPLNRPIASLSGGERTRVALARLLIEAPDLMLLDEPTNNLDADGRKAVAQMLDHWQGGVLVASHDRTLLERVDRIVELTPVGVTLFGGAWPEFAKAREAARARVADDLDRASDALRNTERAVQKAQEKKARRDKAGRAWRAKGIEDKMFMDREKERAENSAARESGLASRLLGERTEALEIAKAQVEILTPLSIDLPRTHLPGGRELIALKDVVMTFEERHLFGPLSFGVRGPERIAIRGANGSGKTTLFRLLTGELKHASGDIGRLTDRVAVLDQHVGLLDPELSILDNLRCLNPELSANAAHAALARFAFRNKAALQIAATLSGGERLRAGLACVFARPQPPLLLLLDEPTNHLDLASIEELENALKGFDGALIVVSHDETFLRAIGIEREIVLG</sequence>
<dbReference type="RefSeq" id="WP_057846963.1">
    <property type="nucleotide sequence ID" value="NZ_LLYA01000192.1"/>
</dbReference>
<proteinExistence type="inferred from homology"/>
<dbReference type="AlphaFoldDB" id="A0A0R3MF79"/>
<dbReference type="Pfam" id="PF00005">
    <property type="entry name" value="ABC_tran"/>
    <property type="match status" value="2"/>
</dbReference>
<dbReference type="InterPro" id="IPR003593">
    <property type="entry name" value="AAA+_ATPase"/>
</dbReference>
<comment type="function">
    <text evidence="5">Involved in beta-(1--&gt;2)glucan export. Transmembrane domains (TMD) form a pore in the inner membrane and the ATP-binding domain (NBD) is responsible for energy generation.</text>
</comment>
<dbReference type="GO" id="GO:0005524">
    <property type="term" value="F:ATP binding"/>
    <property type="evidence" value="ECO:0007669"/>
    <property type="project" value="UniProtKB-KW"/>
</dbReference>
<evidence type="ECO:0000256" key="4">
    <source>
        <dbReference type="ARBA" id="ARBA00022840"/>
    </source>
</evidence>
<dbReference type="PANTHER" id="PTHR19211:SF6">
    <property type="entry name" value="BLL7188 PROTEIN"/>
    <property type="match status" value="1"/>
</dbReference>
<dbReference type="EMBL" id="LLYA01000192">
    <property type="protein sequence ID" value="KRR18777.1"/>
    <property type="molecule type" value="Genomic_DNA"/>
</dbReference>
<evidence type="ECO:0000313" key="9">
    <source>
        <dbReference type="Proteomes" id="UP000052023"/>
    </source>
</evidence>
<dbReference type="SMART" id="SM00382">
    <property type="entry name" value="AAA"/>
    <property type="match status" value="2"/>
</dbReference>
<evidence type="ECO:0000256" key="2">
    <source>
        <dbReference type="ARBA" id="ARBA00022737"/>
    </source>
</evidence>
<evidence type="ECO:0000256" key="1">
    <source>
        <dbReference type="ARBA" id="ARBA00005417"/>
    </source>
</evidence>
<dbReference type="PROSITE" id="PS00211">
    <property type="entry name" value="ABC_TRANSPORTER_1"/>
    <property type="match status" value="1"/>
</dbReference>
<dbReference type="PANTHER" id="PTHR19211">
    <property type="entry name" value="ATP-BINDING TRANSPORT PROTEIN-RELATED"/>
    <property type="match status" value="1"/>
</dbReference>
<dbReference type="InterPro" id="IPR003439">
    <property type="entry name" value="ABC_transporter-like_ATP-bd"/>
</dbReference>
<evidence type="ECO:0000313" key="8">
    <source>
        <dbReference type="EMBL" id="KRR18777.1"/>
    </source>
</evidence>
<evidence type="ECO:0000256" key="6">
    <source>
        <dbReference type="SAM" id="MobiDB-lite"/>
    </source>
</evidence>
<organism evidence="8 9">
    <name type="scientific">Bradyrhizobium retamae</name>
    <dbReference type="NCBI Taxonomy" id="1300035"/>
    <lineage>
        <taxon>Bacteria</taxon>
        <taxon>Pseudomonadati</taxon>
        <taxon>Pseudomonadota</taxon>
        <taxon>Alphaproteobacteria</taxon>
        <taxon>Hyphomicrobiales</taxon>
        <taxon>Nitrobacteraceae</taxon>
        <taxon>Bradyrhizobium</taxon>
    </lineage>
</organism>
<evidence type="ECO:0000259" key="7">
    <source>
        <dbReference type="PROSITE" id="PS50893"/>
    </source>
</evidence>
<dbReference type="GO" id="GO:0016887">
    <property type="term" value="F:ATP hydrolysis activity"/>
    <property type="evidence" value="ECO:0007669"/>
    <property type="project" value="InterPro"/>
</dbReference>
<evidence type="ECO:0000256" key="3">
    <source>
        <dbReference type="ARBA" id="ARBA00022741"/>
    </source>
</evidence>
<dbReference type="OrthoDB" id="9808609at2"/>
<dbReference type="InterPro" id="IPR050611">
    <property type="entry name" value="ABCF"/>
</dbReference>
<feature type="domain" description="ABC transporter" evidence="7">
    <location>
        <begin position="336"/>
        <end position="525"/>
    </location>
</feature>
<dbReference type="SUPFAM" id="SSF52540">
    <property type="entry name" value="P-loop containing nucleoside triphosphate hydrolases"/>
    <property type="match status" value="2"/>
</dbReference>
<feature type="region of interest" description="Disordered" evidence="6">
    <location>
        <begin position="245"/>
        <end position="265"/>
    </location>
</feature>
<dbReference type="Gene3D" id="3.40.50.300">
    <property type="entry name" value="P-loop containing nucleotide triphosphate hydrolases"/>
    <property type="match status" value="2"/>
</dbReference>
<accession>A0A0R3MF79</accession>
<dbReference type="Proteomes" id="UP000052023">
    <property type="component" value="Unassembled WGS sequence"/>
</dbReference>
<reference evidence="8 9" key="1">
    <citation type="submission" date="2014-03" db="EMBL/GenBank/DDBJ databases">
        <title>Bradyrhizobium valentinum sp. nov., isolated from effective nodules of Lupinus mariae-josephae, a lupine endemic of basic-lime soils in Eastern Spain.</title>
        <authorList>
            <person name="Duran D."/>
            <person name="Rey L."/>
            <person name="Navarro A."/>
            <person name="Busquets A."/>
            <person name="Imperial J."/>
            <person name="Ruiz-Argueso T."/>
        </authorList>
    </citation>
    <scope>NUCLEOTIDE SEQUENCE [LARGE SCALE GENOMIC DNA]</scope>
    <source>
        <strain evidence="8 9">Ro19</strain>
    </source>
</reference>
<evidence type="ECO:0000256" key="5">
    <source>
        <dbReference type="ARBA" id="ARBA00024722"/>
    </source>
</evidence>
<keyword evidence="9" id="KW-1185">Reference proteome</keyword>
<comment type="similarity">
    <text evidence="1">Belongs to the ABC transporter superfamily.</text>
</comment>
<keyword evidence="4" id="KW-0067">ATP-binding</keyword>